<dbReference type="InterPro" id="IPR000639">
    <property type="entry name" value="Epox_hydrolase-like"/>
</dbReference>
<dbReference type="PANTHER" id="PTHR43329">
    <property type="entry name" value="EPOXIDE HYDROLASE"/>
    <property type="match status" value="1"/>
</dbReference>
<gene>
    <name evidence="4" type="ORF">IFR04_005972</name>
</gene>
<reference evidence="4" key="1">
    <citation type="submission" date="2021-02" db="EMBL/GenBank/DDBJ databases">
        <title>Genome sequence Cadophora malorum strain M34.</title>
        <authorList>
            <person name="Stefanovic E."/>
            <person name="Vu D."/>
            <person name="Scully C."/>
            <person name="Dijksterhuis J."/>
            <person name="Roader J."/>
            <person name="Houbraken J."/>
        </authorList>
    </citation>
    <scope>NUCLEOTIDE SEQUENCE</scope>
    <source>
        <strain evidence="4">M34</strain>
    </source>
</reference>
<evidence type="ECO:0000259" key="3">
    <source>
        <dbReference type="Pfam" id="PF00561"/>
    </source>
</evidence>
<dbReference type="AlphaFoldDB" id="A0A8H7TL62"/>
<feature type="domain" description="AB hydrolase-1" evidence="3">
    <location>
        <begin position="35"/>
        <end position="319"/>
    </location>
</feature>
<protein>
    <recommendedName>
        <fullName evidence="3">AB hydrolase-1 domain-containing protein</fullName>
    </recommendedName>
</protein>
<dbReference type="InterPro" id="IPR029058">
    <property type="entry name" value="AB_hydrolase_fold"/>
</dbReference>
<comment type="caution">
    <text evidence="4">The sequence shown here is derived from an EMBL/GenBank/DDBJ whole genome shotgun (WGS) entry which is preliminary data.</text>
</comment>
<dbReference type="Gene3D" id="3.40.50.1820">
    <property type="entry name" value="alpha/beta hydrolase"/>
    <property type="match status" value="1"/>
</dbReference>
<dbReference type="Proteomes" id="UP000664132">
    <property type="component" value="Unassembled WGS sequence"/>
</dbReference>
<comment type="similarity">
    <text evidence="2">Belongs to the AB hydrolase superfamily. Epoxide hydrolase family.</text>
</comment>
<dbReference type="GO" id="GO:0016787">
    <property type="term" value="F:hydrolase activity"/>
    <property type="evidence" value="ECO:0007669"/>
    <property type="project" value="UniProtKB-KW"/>
</dbReference>
<keyword evidence="5" id="KW-1185">Reference proteome</keyword>
<dbReference type="OrthoDB" id="284184at2759"/>
<evidence type="ECO:0000256" key="1">
    <source>
        <dbReference type="ARBA" id="ARBA00022801"/>
    </source>
</evidence>
<keyword evidence="1" id="KW-0378">Hydrolase</keyword>
<sequence length="333" mass="37499">MASQHSTFTTSRSFTYSYIHIRPTTDSQSQTSKPYLLFLHGFPSSSYDWRHQIPYFQQKGYGIIAPDLLGYGGSSKPLDVKAYMGKDMAKDVYELLKSEGIEENVFGVAHDWGSFILSRLANYYPQLFSKLAFLDVGYVSPGHGMTEEMVTFVDKSIKEAMGFEVFGYFRFFNEDGAADLLDKNAKSVQSLFYSTDADLGKKSMGARGGFKTWLSEGKVAPKETWLSQEEIDHAVKLFGPENGGYGAAINWYRAQLQNINATDEKEIPEANHILQQPTLLINTTNFISATADFANQMKPYAPKLEVEKLESGHWVMLEKRDEVNGLLRAFAEK</sequence>
<evidence type="ECO:0000313" key="5">
    <source>
        <dbReference type="Proteomes" id="UP000664132"/>
    </source>
</evidence>
<organism evidence="4 5">
    <name type="scientific">Cadophora malorum</name>
    <dbReference type="NCBI Taxonomy" id="108018"/>
    <lineage>
        <taxon>Eukaryota</taxon>
        <taxon>Fungi</taxon>
        <taxon>Dikarya</taxon>
        <taxon>Ascomycota</taxon>
        <taxon>Pezizomycotina</taxon>
        <taxon>Leotiomycetes</taxon>
        <taxon>Helotiales</taxon>
        <taxon>Ploettnerulaceae</taxon>
        <taxon>Cadophora</taxon>
    </lineage>
</organism>
<dbReference type="SUPFAM" id="SSF53474">
    <property type="entry name" value="alpha/beta-Hydrolases"/>
    <property type="match status" value="1"/>
</dbReference>
<accession>A0A8H7TL62</accession>
<evidence type="ECO:0000256" key="2">
    <source>
        <dbReference type="ARBA" id="ARBA00038334"/>
    </source>
</evidence>
<dbReference type="Pfam" id="PF00561">
    <property type="entry name" value="Abhydrolase_1"/>
    <property type="match status" value="1"/>
</dbReference>
<dbReference type="PRINTS" id="PR00412">
    <property type="entry name" value="EPOXHYDRLASE"/>
</dbReference>
<name>A0A8H7TL62_9HELO</name>
<proteinExistence type="inferred from homology"/>
<dbReference type="EMBL" id="JAFJYH010000075">
    <property type="protein sequence ID" value="KAG4420888.1"/>
    <property type="molecule type" value="Genomic_DNA"/>
</dbReference>
<evidence type="ECO:0000313" key="4">
    <source>
        <dbReference type="EMBL" id="KAG4420888.1"/>
    </source>
</evidence>
<dbReference type="InterPro" id="IPR000073">
    <property type="entry name" value="AB_hydrolase_1"/>
</dbReference>